<evidence type="ECO:0000313" key="3">
    <source>
        <dbReference type="Proteomes" id="UP000191448"/>
    </source>
</evidence>
<protein>
    <submittedName>
        <fullName evidence="2">Glucokinase</fullName>
        <ecNumber evidence="2">2.7.1.2</ecNumber>
    </submittedName>
</protein>
<dbReference type="InterPro" id="IPR000600">
    <property type="entry name" value="ROK"/>
</dbReference>
<sequence>MQNGYYIGVDLGGTKICTALVNEEGKVFKEVTVPTEAEKGELKIVENINNTIKEVLGDVKIEEVLAIGVGSPGPLDVKNGLIVETPNLPFKNFNIVKAIKDVYNTEVFLDNDANAATLGEFVFGAGMLTTNMVYVTASTGVGGGAILNGRIFRGSTSNAVEIGHTTVNVHGRRCGCGNRGCVEGISSGTAIARTANEAVKSNVPTSLKNYDVVTSKEVFIEAAKGDRVAKEILDEALSYLGILFANLANSYDPDMIVLGGGVSNGGDIVFEKIAEEMNRRALKPIREHCKIEKAKLGGRAGVLGAAALAITELEHKNKKDGYIIYN</sequence>
<dbReference type="AlphaFoldDB" id="A0A1V4SU93"/>
<comment type="caution">
    <text evidence="2">The sequence shown here is derived from an EMBL/GenBank/DDBJ whole genome shotgun (WGS) entry which is preliminary data.</text>
</comment>
<dbReference type="PANTHER" id="PTHR18964:SF149">
    <property type="entry name" value="BIFUNCTIONAL UDP-N-ACETYLGLUCOSAMINE 2-EPIMERASE_N-ACETYLMANNOSAMINE KINASE"/>
    <property type="match status" value="1"/>
</dbReference>
<keyword evidence="2" id="KW-0418">Kinase</keyword>
<keyword evidence="2" id="KW-0808">Transferase</keyword>
<dbReference type="InterPro" id="IPR043129">
    <property type="entry name" value="ATPase_NBD"/>
</dbReference>
<dbReference type="Pfam" id="PF00480">
    <property type="entry name" value="ROK"/>
    <property type="match status" value="1"/>
</dbReference>
<proteinExistence type="inferred from homology"/>
<name>A0A1V4SU93_9CLOT</name>
<dbReference type="GO" id="GO:0004340">
    <property type="term" value="F:glucokinase activity"/>
    <property type="evidence" value="ECO:0007669"/>
    <property type="project" value="UniProtKB-EC"/>
</dbReference>
<evidence type="ECO:0000256" key="1">
    <source>
        <dbReference type="ARBA" id="ARBA00006479"/>
    </source>
</evidence>
<evidence type="ECO:0000313" key="2">
    <source>
        <dbReference type="EMBL" id="OPX46787.1"/>
    </source>
</evidence>
<dbReference type="EC" id="2.7.1.2" evidence="2"/>
<dbReference type="SUPFAM" id="SSF53067">
    <property type="entry name" value="Actin-like ATPase domain"/>
    <property type="match status" value="1"/>
</dbReference>
<comment type="similarity">
    <text evidence="1">Belongs to the ROK (NagC/XylR) family.</text>
</comment>
<accession>A0A1V4SU93</accession>
<reference evidence="2 3" key="1">
    <citation type="submission" date="2016-02" db="EMBL/GenBank/DDBJ databases">
        <title>Genome sequence of Clostridium thermobutyricum DSM 4928.</title>
        <authorList>
            <person name="Poehlein A."/>
            <person name="Daniel R."/>
        </authorList>
    </citation>
    <scope>NUCLEOTIDE SEQUENCE [LARGE SCALE GENOMIC DNA]</scope>
    <source>
        <strain evidence="2 3">DSM 4928</strain>
    </source>
</reference>
<dbReference type="PANTHER" id="PTHR18964">
    <property type="entry name" value="ROK (REPRESSOR, ORF, KINASE) FAMILY"/>
    <property type="match status" value="1"/>
</dbReference>
<gene>
    <name evidence="2" type="primary">glcK</name>
    <name evidence="2" type="ORF">CLTHE_26080</name>
</gene>
<dbReference type="RefSeq" id="WP_080023817.1">
    <property type="nucleotide sequence ID" value="NZ_LTAY01000070.1"/>
</dbReference>
<dbReference type="OrthoDB" id="9810372at2"/>
<dbReference type="Proteomes" id="UP000191448">
    <property type="component" value="Unassembled WGS sequence"/>
</dbReference>
<dbReference type="EMBL" id="LTAY01000070">
    <property type="protein sequence ID" value="OPX46787.1"/>
    <property type="molecule type" value="Genomic_DNA"/>
</dbReference>
<dbReference type="Gene3D" id="3.30.420.40">
    <property type="match status" value="2"/>
</dbReference>
<organism evidence="2 3">
    <name type="scientific">Clostridium thermobutyricum DSM 4928</name>
    <dbReference type="NCBI Taxonomy" id="1121339"/>
    <lineage>
        <taxon>Bacteria</taxon>
        <taxon>Bacillati</taxon>
        <taxon>Bacillota</taxon>
        <taxon>Clostridia</taxon>
        <taxon>Eubacteriales</taxon>
        <taxon>Clostridiaceae</taxon>
        <taxon>Clostridium</taxon>
    </lineage>
</organism>